<evidence type="ECO:0000313" key="2">
    <source>
        <dbReference type="Proteomes" id="UP001159405"/>
    </source>
</evidence>
<dbReference type="Proteomes" id="UP001159405">
    <property type="component" value="Unassembled WGS sequence"/>
</dbReference>
<organism evidence="1 2">
    <name type="scientific">Porites lobata</name>
    <dbReference type="NCBI Taxonomy" id="104759"/>
    <lineage>
        <taxon>Eukaryota</taxon>
        <taxon>Metazoa</taxon>
        <taxon>Cnidaria</taxon>
        <taxon>Anthozoa</taxon>
        <taxon>Hexacorallia</taxon>
        <taxon>Scleractinia</taxon>
        <taxon>Fungiina</taxon>
        <taxon>Poritidae</taxon>
        <taxon>Porites</taxon>
    </lineage>
</organism>
<gene>
    <name evidence="1" type="ORF">PLOB_00033334</name>
</gene>
<protein>
    <submittedName>
        <fullName evidence="1">Uncharacterized protein</fullName>
    </submittedName>
</protein>
<proteinExistence type="predicted"/>
<accession>A0ABN8NZ38</accession>
<name>A0ABN8NZ38_9CNID</name>
<keyword evidence="2" id="KW-1185">Reference proteome</keyword>
<feature type="non-terminal residue" evidence="1">
    <location>
        <position position="1"/>
    </location>
</feature>
<sequence>QDVFSQECKTLKGIFLKLKYPKKLIESAIKSAQHPRDLNHTPTDSPLRITLPYKDQKSADQLRGQLCHLERKINHPLQPILSKKIIDDLRGTELKPTLVNQQNVVYEFKCDLCDANYIGYTCRHVH</sequence>
<dbReference type="EMBL" id="CALNXK010000044">
    <property type="protein sequence ID" value="CAH3127692.1"/>
    <property type="molecule type" value="Genomic_DNA"/>
</dbReference>
<comment type="caution">
    <text evidence="1">The sequence shown here is derived from an EMBL/GenBank/DDBJ whole genome shotgun (WGS) entry which is preliminary data.</text>
</comment>
<reference evidence="1 2" key="1">
    <citation type="submission" date="2022-05" db="EMBL/GenBank/DDBJ databases">
        <authorList>
            <consortium name="Genoscope - CEA"/>
            <person name="William W."/>
        </authorList>
    </citation>
    <scope>NUCLEOTIDE SEQUENCE [LARGE SCALE GENOMIC DNA]</scope>
</reference>
<evidence type="ECO:0000313" key="1">
    <source>
        <dbReference type="EMBL" id="CAH3127692.1"/>
    </source>
</evidence>